<name>A0ABX0MSS0_9BURK</name>
<evidence type="ECO:0008006" key="4">
    <source>
        <dbReference type="Google" id="ProtNLM"/>
    </source>
</evidence>
<feature type="compositionally biased region" description="Basic residues" evidence="1">
    <location>
        <begin position="84"/>
        <end position="93"/>
    </location>
</feature>
<feature type="region of interest" description="Disordered" evidence="1">
    <location>
        <begin position="1"/>
        <end position="22"/>
    </location>
</feature>
<sequence length="113" mass="12641">MPVKNRHSRVGGNPRHRRSTKMPWIPAYAGMTGLKLTPLGSDPGLRRIKSGTLVAPVARCAPCIVRVSRARRGSCRAARPNWRGGHRPGRRRAYPPPRPVCRAQYHRCSPRGF</sequence>
<reference evidence="2 3" key="1">
    <citation type="submission" date="2019-10" db="EMBL/GenBank/DDBJ databases">
        <title>Taxonomy of Antarctic Massilia spp.: description of Massilia rubra sp. nov., Massilia aquatica sp. nov., Massilia mucilaginosa sp. nov., Massilia frigida sp. nov. isolated from streams, lakes and regoliths.</title>
        <authorList>
            <person name="Holochova P."/>
            <person name="Sedlacek I."/>
            <person name="Kralova S."/>
            <person name="Maslanova I."/>
            <person name="Busse H.-J."/>
            <person name="Stankova E."/>
            <person name="Vrbovska V."/>
            <person name="Kovarovic V."/>
            <person name="Bartak M."/>
            <person name="Svec P."/>
            <person name="Pantucek R."/>
        </authorList>
    </citation>
    <scope>NUCLEOTIDE SEQUENCE [LARGE SCALE GENOMIC DNA]</scope>
    <source>
        <strain evidence="2 3">CCM 8694</strain>
    </source>
</reference>
<gene>
    <name evidence="2" type="ORF">F1735_26410</name>
</gene>
<feature type="compositionally biased region" description="Basic residues" evidence="1">
    <location>
        <begin position="1"/>
        <end position="20"/>
    </location>
</feature>
<feature type="region of interest" description="Disordered" evidence="1">
    <location>
        <begin position="81"/>
        <end position="101"/>
    </location>
</feature>
<comment type="caution">
    <text evidence="2">The sequence shown here is derived from an EMBL/GenBank/DDBJ whole genome shotgun (WGS) entry which is preliminary data.</text>
</comment>
<dbReference type="EMBL" id="WHJF01000098">
    <property type="protein sequence ID" value="NHZ65792.1"/>
    <property type="molecule type" value="Genomic_DNA"/>
</dbReference>
<keyword evidence="3" id="KW-1185">Reference proteome</keyword>
<protein>
    <recommendedName>
        <fullName evidence="4">50S ribosomal protein L28</fullName>
    </recommendedName>
</protein>
<dbReference type="Proteomes" id="UP000610594">
    <property type="component" value="Unassembled WGS sequence"/>
</dbReference>
<accession>A0ABX0MSS0</accession>
<organism evidence="2 3">
    <name type="scientific">Massilia genomosp. 1</name>
    <dbReference type="NCBI Taxonomy" id="2609280"/>
    <lineage>
        <taxon>Bacteria</taxon>
        <taxon>Pseudomonadati</taxon>
        <taxon>Pseudomonadota</taxon>
        <taxon>Betaproteobacteria</taxon>
        <taxon>Burkholderiales</taxon>
        <taxon>Oxalobacteraceae</taxon>
        <taxon>Telluria group</taxon>
        <taxon>Massilia</taxon>
    </lineage>
</organism>
<evidence type="ECO:0000313" key="3">
    <source>
        <dbReference type="Proteomes" id="UP000610594"/>
    </source>
</evidence>
<evidence type="ECO:0000256" key="1">
    <source>
        <dbReference type="SAM" id="MobiDB-lite"/>
    </source>
</evidence>
<proteinExistence type="predicted"/>
<evidence type="ECO:0000313" key="2">
    <source>
        <dbReference type="EMBL" id="NHZ65792.1"/>
    </source>
</evidence>